<keyword evidence="2" id="KW-1185">Reference proteome</keyword>
<proteinExistence type="predicted"/>
<dbReference type="OrthoDB" id="3188148at2759"/>
<sequence>MTYQPKLYACDSSLWSFGYWRDGVWRNGTAMTACSDGLLPKESVFACLRARRVLVFGDSMIRALFTRLVAFLRSQPQYIDHHFRGGAYYMANGTHDVFVEGELLPSLVAAARARQPSLVAPATPEDGWELGASMQVQFYWAPHFGKGLAKDGREAPGIWEQPGASEGADVVIAGAMYMNNTDDFESYRKALLHYFKVVAQQGKRVRQFFWIPTVPKPGEAAELYRERNRKMRGFVALLNDHAGLGDLWAPSISYYVDLERMYQVGFMRPDGVHFHCNKGPMYPMSVTNDLTGIAGNKDCSDPFNLNVIHSILKVSCNF</sequence>
<gene>
    <name evidence="1" type="ORF">HXX76_008552</name>
</gene>
<dbReference type="EMBL" id="JAEHOC010000020">
    <property type="protein sequence ID" value="KAG2432818.1"/>
    <property type="molecule type" value="Genomic_DNA"/>
</dbReference>
<name>A0A835STG7_CHLIN</name>
<dbReference type="Proteomes" id="UP000650467">
    <property type="component" value="Unassembled WGS sequence"/>
</dbReference>
<dbReference type="AlphaFoldDB" id="A0A835STG7"/>
<accession>A0A835STG7</accession>
<reference evidence="1" key="1">
    <citation type="journal article" date="2020" name="bioRxiv">
        <title>Comparative genomics of Chlamydomonas.</title>
        <authorList>
            <person name="Craig R.J."/>
            <person name="Hasan A.R."/>
            <person name="Ness R.W."/>
            <person name="Keightley P.D."/>
        </authorList>
    </citation>
    <scope>NUCLEOTIDE SEQUENCE</scope>
    <source>
        <strain evidence="1">SAG 7.73</strain>
    </source>
</reference>
<protein>
    <submittedName>
        <fullName evidence="1">Uncharacterized protein</fullName>
    </submittedName>
</protein>
<evidence type="ECO:0000313" key="2">
    <source>
        <dbReference type="Proteomes" id="UP000650467"/>
    </source>
</evidence>
<comment type="caution">
    <text evidence="1">The sequence shown here is derived from an EMBL/GenBank/DDBJ whole genome shotgun (WGS) entry which is preliminary data.</text>
</comment>
<organism evidence="1 2">
    <name type="scientific">Chlamydomonas incerta</name>
    <dbReference type="NCBI Taxonomy" id="51695"/>
    <lineage>
        <taxon>Eukaryota</taxon>
        <taxon>Viridiplantae</taxon>
        <taxon>Chlorophyta</taxon>
        <taxon>core chlorophytes</taxon>
        <taxon>Chlorophyceae</taxon>
        <taxon>CS clade</taxon>
        <taxon>Chlamydomonadales</taxon>
        <taxon>Chlamydomonadaceae</taxon>
        <taxon>Chlamydomonas</taxon>
    </lineage>
</organism>
<evidence type="ECO:0000313" key="1">
    <source>
        <dbReference type="EMBL" id="KAG2432818.1"/>
    </source>
</evidence>